<proteinExistence type="predicted"/>
<evidence type="ECO:0000313" key="4">
    <source>
        <dbReference type="RefSeq" id="XP_055862727.1"/>
    </source>
</evidence>
<evidence type="ECO:0000313" key="3">
    <source>
        <dbReference type="Proteomes" id="UP001165740"/>
    </source>
</evidence>
<dbReference type="PROSITE" id="PS50878">
    <property type="entry name" value="RT_POL"/>
    <property type="match status" value="1"/>
</dbReference>
<dbReference type="PANTHER" id="PTHR33481:SF1">
    <property type="entry name" value="ENDONUCLEASE_EXONUCLEASE_PHOSPHATASE DOMAIN-CONTAINING PROTEIN-RELATED"/>
    <property type="match status" value="1"/>
</dbReference>
<gene>
    <name evidence="4" type="primary">LOC129922118</name>
</gene>
<dbReference type="GeneID" id="129922118"/>
<dbReference type="PANTHER" id="PTHR33481">
    <property type="entry name" value="REVERSE TRANSCRIPTASE"/>
    <property type="match status" value="1"/>
</dbReference>
<dbReference type="InterPro" id="IPR002156">
    <property type="entry name" value="RNaseH_domain"/>
</dbReference>
<evidence type="ECO:0000259" key="2">
    <source>
        <dbReference type="PROSITE" id="PS50879"/>
    </source>
</evidence>
<dbReference type="Pfam" id="PF00078">
    <property type="entry name" value="RVT_1"/>
    <property type="match status" value="1"/>
</dbReference>
<dbReference type="PROSITE" id="PS50879">
    <property type="entry name" value="RNASE_H_1"/>
    <property type="match status" value="1"/>
</dbReference>
<dbReference type="RefSeq" id="XP_055862727.1">
    <property type="nucleotide sequence ID" value="XM_056006752.1"/>
</dbReference>
<dbReference type="AlphaFoldDB" id="A0A9W2YJ15"/>
<sequence>MLRWIQNFLTERTVQTRVGKHLSRKLPLEQGVPQGSALSCTLFLVFINDLPALLKCQKLLFADDIVLWESGRDRQQLIDTLQQALTTISCYARMWNLEVNHSKSVYSWFTLGRDILKEPVELRMDGKILEWDKKPKYLGVILDQKLTMCDHIQQVKETASEKLNIVKKLAGTKWGARADVLRGLYMGAVSSHMDYSLPVQVWASQTTLASLDSVQNQALRLICGTFRTTPIAAGEIMANIPPLKLRRERAVILAHERYMRLEDGCPLRSLVDNWEGRRRLKNRPCFMHVARGLVREANLPVERAALSPSGSIFPMEALGMPTIRKSLLDPVVTKQSPTTRLLQAARETIASYPAGVTTIYTDGSVRTLEGTVKAGYGAVVRLSGNPESDELSGSCQQKSSLEAELEAMFQALDWVATMVRNGTASAHDIVLFTDSVAALEAIERLDEGARRFNVGVSR</sequence>
<dbReference type="InterPro" id="IPR000477">
    <property type="entry name" value="RT_dom"/>
</dbReference>
<feature type="domain" description="Reverse transcriptase" evidence="1">
    <location>
        <begin position="1"/>
        <end position="142"/>
    </location>
</feature>
<dbReference type="Proteomes" id="UP001165740">
    <property type="component" value="Chromosome 12"/>
</dbReference>
<dbReference type="OrthoDB" id="6159389at2759"/>
<dbReference type="InterPro" id="IPR036397">
    <property type="entry name" value="RNaseH_sf"/>
</dbReference>
<reference evidence="4" key="1">
    <citation type="submission" date="2025-08" db="UniProtKB">
        <authorList>
            <consortium name="RefSeq"/>
        </authorList>
    </citation>
    <scope>IDENTIFICATION</scope>
</reference>
<dbReference type="InterPro" id="IPR012337">
    <property type="entry name" value="RNaseH-like_sf"/>
</dbReference>
<organism evidence="3 4">
    <name type="scientific">Biomphalaria glabrata</name>
    <name type="common">Bloodfluke planorb</name>
    <name type="synonym">Freshwater snail</name>
    <dbReference type="NCBI Taxonomy" id="6526"/>
    <lineage>
        <taxon>Eukaryota</taxon>
        <taxon>Metazoa</taxon>
        <taxon>Spiralia</taxon>
        <taxon>Lophotrochozoa</taxon>
        <taxon>Mollusca</taxon>
        <taxon>Gastropoda</taxon>
        <taxon>Heterobranchia</taxon>
        <taxon>Euthyneura</taxon>
        <taxon>Panpulmonata</taxon>
        <taxon>Hygrophila</taxon>
        <taxon>Lymnaeoidea</taxon>
        <taxon>Planorbidae</taxon>
        <taxon>Biomphalaria</taxon>
    </lineage>
</organism>
<dbReference type="GO" id="GO:0003676">
    <property type="term" value="F:nucleic acid binding"/>
    <property type="evidence" value="ECO:0007669"/>
    <property type="project" value="InterPro"/>
</dbReference>
<keyword evidence="3" id="KW-1185">Reference proteome</keyword>
<dbReference type="Gene3D" id="3.30.420.10">
    <property type="entry name" value="Ribonuclease H-like superfamily/Ribonuclease H"/>
    <property type="match status" value="1"/>
</dbReference>
<protein>
    <submittedName>
        <fullName evidence="4">Uncharacterized protein LOC129922118</fullName>
    </submittedName>
</protein>
<feature type="domain" description="RNase H type-1" evidence="2">
    <location>
        <begin position="353"/>
        <end position="458"/>
    </location>
</feature>
<dbReference type="SUPFAM" id="SSF53098">
    <property type="entry name" value="Ribonuclease H-like"/>
    <property type="match status" value="1"/>
</dbReference>
<dbReference type="GO" id="GO:0004523">
    <property type="term" value="F:RNA-DNA hybrid ribonuclease activity"/>
    <property type="evidence" value="ECO:0007669"/>
    <property type="project" value="InterPro"/>
</dbReference>
<name>A0A9W2YJ15_BIOGL</name>
<dbReference type="OMA" id="TTISCYA"/>
<evidence type="ECO:0000259" key="1">
    <source>
        <dbReference type="PROSITE" id="PS50878"/>
    </source>
</evidence>
<accession>A0A9W2YJ15</accession>